<dbReference type="EMBL" id="RKHK01000001">
    <property type="protein sequence ID" value="ROR74417.1"/>
    <property type="molecule type" value="Genomic_DNA"/>
</dbReference>
<dbReference type="Gene3D" id="3.90.1200.10">
    <property type="match status" value="1"/>
</dbReference>
<dbReference type="PANTHER" id="PTHR21064:SF6">
    <property type="entry name" value="AMINOGLYCOSIDE PHOSPHOTRANSFERASE DOMAIN-CONTAINING PROTEIN"/>
    <property type="match status" value="1"/>
</dbReference>
<evidence type="ECO:0000259" key="2">
    <source>
        <dbReference type="Pfam" id="PF01636"/>
    </source>
</evidence>
<reference evidence="3 4" key="1">
    <citation type="submission" date="2018-11" db="EMBL/GenBank/DDBJ databases">
        <title>Sequencing the genomes of 1000 actinobacteria strains.</title>
        <authorList>
            <person name="Klenk H.-P."/>
        </authorList>
    </citation>
    <scope>NUCLEOTIDE SEQUENCE [LARGE SCALE GENOMIC DNA]</scope>
    <source>
        <strain evidence="3 4">DSM 11294</strain>
    </source>
</reference>
<feature type="domain" description="Aminoglycoside phosphotransferase" evidence="2">
    <location>
        <begin position="62"/>
        <end position="281"/>
    </location>
</feature>
<gene>
    <name evidence="3" type="ORF">EDD31_2832</name>
</gene>
<protein>
    <submittedName>
        <fullName evidence="3">Homoserine kinase type II</fullName>
    </submittedName>
</protein>
<evidence type="ECO:0000313" key="4">
    <source>
        <dbReference type="Proteomes" id="UP000280668"/>
    </source>
</evidence>
<dbReference type="AlphaFoldDB" id="A0A3N2BGQ1"/>
<dbReference type="OrthoDB" id="4691774at2"/>
<dbReference type="Proteomes" id="UP000280668">
    <property type="component" value="Unassembled WGS sequence"/>
</dbReference>
<dbReference type="SUPFAM" id="SSF56112">
    <property type="entry name" value="Protein kinase-like (PK-like)"/>
    <property type="match status" value="1"/>
</dbReference>
<sequence>MPELPATRLEMLWESEHPLSTLQTRFGFADAESAARWVGTTLRERWGIDVITCARVVMSARNAIAWLSTDDGPMLAKWSVAAEHFTRLEGNARLVQWLHAQGCPVSAPLPCRNGEVQVELPGASIGVQRVMGGSHLDVDDAAQVRAAGAALARLHHALSTYPEAERLAGPLPAAEPLTVRLGRWFDRAGTHIPASACQALRSLVATAGPEPTDRQLVHGDIRSANILCDGPSVAAFIDFDEVRRDHRIDEIARSAVLLGTQFHDWGPVSPEVHAAYLAGYVSVSPLTPQQRARWEVLVLWYSLAFVSSGDDPTGSLAAARQHSALSRTRSARARA</sequence>
<keyword evidence="4" id="KW-1185">Reference proteome</keyword>
<comment type="caution">
    <text evidence="3">The sequence shown here is derived from an EMBL/GenBank/DDBJ whole genome shotgun (WGS) entry which is preliminary data.</text>
</comment>
<dbReference type="RefSeq" id="WP_123304709.1">
    <property type="nucleotide sequence ID" value="NZ_RKHK01000001.1"/>
</dbReference>
<keyword evidence="3" id="KW-0808">Transferase</keyword>
<accession>A0A3N2BGQ1</accession>
<keyword evidence="3" id="KW-0418">Kinase</keyword>
<proteinExistence type="inferred from homology"/>
<organism evidence="3 4">
    <name type="scientific">Bogoriella caseilytica</name>
    <dbReference type="NCBI Taxonomy" id="56055"/>
    <lineage>
        <taxon>Bacteria</taxon>
        <taxon>Bacillati</taxon>
        <taxon>Actinomycetota</taxon>
        <taxon>Actinomycetes</taxon>
        <taxon>Micrococcales</taxon>
        <taxon>Bogoriellaceae</taxon>
        <taxon>Bogoriella</taxon>
    </lineage>
</organism>
<evidence type="ECO:0000313" key="3">
    <source>
        <dbReference type="EMBL" id="ROR74417.1"/>
    </source>
</evidence>
<dbReference type="GO" id="GO:0019202">
    <property type="term" value="F:amino acid kinase activity"/>
    <property type="evidence" value="ECO:0007669"/>
    <property type="project" value="TreeGrafter"/>
</dbReference>
<dbReference type="InterPro" id="IPR050249">
    <property type="entry name" value="Pseudomonas-type_ThrB"/>
</dbReference>
<evidence type="ECO:0000256" key="1">
    <source>
        <dbReference type="ARBA" id="ARBA00038240"/>
    </source>
</evidence>
<comment type="similarity">
    <text evidence="1">Belongs to the pseudomonas-type ThrB family.</text>
</comment>
<dbReference type="InterPro" id="IPR011009">
    <property type="entry name" value="Kinase-like_dom_sf"/>
</dbReference>
<dbReference type="PANTHER" id="PTHR21064">
    <property type="entry name" value="AMINOGLYCOSIDE PHOSPHOTRANSFERASE DOMAIN-CONTAINING PROTEIN-RELATED"/>
    <property type="match status" value="1"/>
</dbReference>
<dbReference type="InterPro" id="IPR002575">
    <property type="entry name" value="Aminoglycoside_PTrfase"/>
</dbReference>
<name>A0A3N2BGQ1_9MICO</name>
<dbReference type="Pfam" id="PF01636">
    <property type="entry name" value="APH"/>
    <property type="match status" value="1"/>
</dbReference>